<feature type="domain" description="Glycosyl hydrolase family 92 N-terminal" evidence="3">
    <location>
        <begin position="40"/>
        <end position="312"/>
    </location>
</feature>
<feature type="chain" id="PRO_5046144519" evidence="1">
    <location>
        <begin position="33"/>
        <end position="823"/>
    </location>
</feature>
<dbReference type="PANTHER" id="PTHR12143">
    <property type="entry name" value="PEPTIDE N-GLYCANASE PNGASE -RELATED"/>
    <property type="match status" value="1"/>
</dbReference>
<dbReference type="Gene3D" id="3.30.2080.10">
    <property type="entry name" value="GH92 mannosidase domain"/>
    <property type="match status" value="1"/>
</dbReference>
<dbReference type="InterPro" id="IPR012939">
    <property type="entry name" value="Glyco_hydro_92"/>
</dbReference>
<keyword evidence="1" id="KW-0732">Signal</keyword>
<reference evidence="4 5" key="1">
    <citation type="submission" date="2024-04" db="EMBL/GenBank/DDBJ databases">
        <title>Phyllosticta paracitricarpa is synonymous to the EU quarantine fungus P. citricarpa based on phylogenomic analyses.</title>
        <authorList>
            <consortium name="Lawrence Berkeley National Laboratory"/>
            <person name="Van Ingen-Buijs V.A."/>
            <person name="Van Westerhoven A.C."/>
            <person name="Haridas S."/>
            <person name="Skiadas P."/>
            <person name="Martin F."/>
            <person name="Groenewald J.Z."/>
            <person name="Crous P.W."/>
            <person name="Seidl M.F."/>
        </authorList>
    </citation>
    <scope>NUCLEOTIDE SEQUENCE [LARGE SCALE GENOMIC DNA]</scope>
    <source>
        <strain evidence="4 5">CBS 123371</strain>
    </source>
</reference>
<organism evidence="4 5">
    <name type="scientific">Phyllosticta citriasiana</name>
    <dbReference type="NCBI Taxonomy" id="595635"/>
    <lineage>
        <taxon>Eukaryota</taxon>
        <taxon>Fungi</taxon>
        <taxon>Dikarya</taxon>
        <taxon>Ascomycota</taxon>
        <taxon>Pezizomycotina</taxon>
        <taxon>Dothideomycetes</taxon>
        <taxon>Dothideomycetes incertae sedis</taxon>
        <taxon>Botryosphaeriales</taxon>
        <taxon>Phyllostictaceae</taxon>
        <taxon>Phyllosticta</taxon>
    </lineage>
</organism>
<dbReference type="Gene3D" id="2.70.98.10">
    <property type="match status" value="1"/>
</dbReference>
<dbReference type="GO" id="GO:0016787">
    <property type="term" value="F:hydrolase activity"/>
    <property type="evidence" value="ECO:0007669"/>
    <property type="project" value="UniProtKB-KW"/>
</dbReference>
<dbReference type="InterPro" id="IPR014718">
    <property type="entry name" value="GH-type_carb-bd"/>
</dbReference>
<sequence>MGGTSLTGRSAVQWLLLPLLLCFLGPLNPVVAQEVDWTKFVNPFIGTEGPEKGTAFNAGNVFPGAAMPFGVVKAGIDTTVFNASCCNANGGYTPDGFVTAISLLHESGTGGGVKYGVVPQMPLTTLDGVNVLDNLTYMQPRKVQDKAKVGLYRTELGNGVVAEISATRHAGFMKYDFNEPGERYVLVDVSHFLPTNDEVNLAQFYSNGQIEVSDGGKKYKGYGIWRGGFNAGPDYTVYFCGHFDQTPKSAKLFSGPYTDPYWPNTTNSQPRWLNDSTTVTGGTNGYQYANRIGALFEFNASASKVMSKVGVSWISAEKACNFVDDEIDGWDFDDTVKTAKKTWNDEVFSRITTTDLKNVTRLTMFYSALYKMHLIPSDRTGESPNFETTEPYYDDFYTLWDTFRCTNSLWLLIEPDRAAGMIRSLIDVWRNERFMPDGRSGNYNGRVQGGSNADNVLADAYVKGLKYGINWDDGYKAMKTDAEVTPYNNFDIENKGTGSTKEGRGALDDWLKIGFVSTTYSRSLSLTVEYCLNDFALSVVAKDLAPDDYQKYLNRSAGWRNLWVPSISSLDFSGFLAPKQANGTLTDPAYDPTSCGECEWSAIAYEAVPYEYSWNIPHDMRSLIALMGGPATTERRLDLMFKPGGRPGAIGTNSLGDTLFNPGNEPSFAIPFLYNYLGRRQWKSVQRSRQLVDQYYSDSPSGLPGNSDGGSLDSWLVWNLLGLYPVVTQPVYLLLSPWFDDFEVRVPSFEGEGRGEETLRITATGADEGYYVQSVKLNGEPWTKSWVGHDDIAKGATIEFVLGDTPAEWDTGDLPPSPGHVEL</sequence>
<name>A0ABR1KJ69_9PEZI</name>
<evidence type="ECO:0000259" key="3">
    <source>
        <dbReference type="Pfam" id="PF17678"/>
    </source>
</evidence>
<dbReference type="Pfam" id="PF17678">
    <property type="entry name" value="Glyco_hydro_92N"/>
    <property type="match status" value="1"/>
</dbReference>
<dbReference type="PANTHER" id="PTHR12143:SF27">
    <property type="entry name" value="ALPHA-1,2-MANNOSIDASE FAMILY PROTEIN (AFU_ORTHOLOGUE AFUA_5G10520)"/>
    <property type="match status" value="1"/>
</dbReference>
<evidence type="ECO:0000313" key="4">
    <source>
        <dbReference type="EMBL" id="KAK7514728.1"/>
    </source>
</evidence>
<dbReference type="EMBL" id="JBBPHU010000008">
    <property type="protein sequence ID" value="KAK7514728.1"/>
    <property type="molecule type" value="Genomic_DNA"/>
</dbReference>
<dbReference type="Proteomes" id="UP001363622">
    <property type="component" value="Unassembled WGS sequence"/>
</dbReference>
<feature type="domain" description="Glycosyl hydrolase family 92" evidence="2">
    <location>
        <begin position="318"/>
        <end position="804"/>
    </location>
</feature>
<gene>
    <name evidence="4" type="ORF">IWZ03DRAFT_223734</name>
</gene>
<protein>
    <submittedName>
        <fullName evidence="4">Glycosyl hydrolase</fullName>
    </submittedName>
</protein>
<comment type="caution">
    <text evidence="4">The sequence shown here is derived from an EMBL/GenBank/DDBJ whole genome shotgun (WGS) entry which is preliminary data.</text>
</comment>
<dbReference type="InterPro" id="IPR005887">
    <property type="entry name" value="GH92_a_mannosidase_put"/>
</dbReference>
<proteinExistence type="predicted"/>
<keyword evidence="5" id="KW-1185">Reference proteome</keyword>
<dbReference type="NCBIfam" id="TIGR01180">
    <property type="entry name" value="aman2_put"/>
    <property type="match status" value="1"/>
</dbReference>
<dbReference type="InterPro" id="IPR050883">
    <property type="entry name" value="PNGase"/>
</dbReference>
<evidence type="ECO:0000259" key="2">
    <source>
        <dbReference type="Pfam" id="PF07971"/>
    </source>
</evidence>
<accession>A0ABR1KJ69</accession>
<keyword evidence="4" id="KW-0378">Hydrolase</keyword>
<dbReference type="SUPFAM" id="SSF48208">
    <property type="entry name" value="Six-hairpin glycosidases"/>
    <property type="match status" value="1"/>
</dbReference>
<dbReference type="Gene3D" id="1.20.1610.10">
    <property type="entry name" value="alpha-1,2-mannosidases domains"/>
    <property type="match status" value="1"/>
</dbReference>
<evidence type="ECO:0000256" key="1">
    <source>
        <dbReference type="SAM" id="SignalP"/>
    </source>
</evidence>
<evidence type="ECO:0000313" key="5">
    <source>
        <dbReference type="Proteomes" id="UP001363622"/>
    </source>
</evidence>
<dbReference type="InterPro" id="IPR008928">
    <property type="entry name" value="6-hairpin_glycosidase_sf"/>
</dbReference>
<dbReference type="Pfam" id="PF07971">
    <property type="entry name" value="Glyco_hydro_92"/>
    <property type="match status" value="1"/>
</dbReference>
<dbReference type="InterPro" id="IPR041371">
    <property type="entry name" value="GH92_N"/>
</dbReference>
<feature type="signal peptide" evidence="1">
    <location>
        <begin position="1"/>
        <end position="32"/>
    </location>
</feature>
<dbReference type="Gene3D" id="1.20.1050.60">
    <property type="entry name" value="alpha-1,2-mannosidase"/>
    <property type="match status" value="1"/>
</dbReference>